<evidence type="ECO:0000256" key="3">
    <source>
        <dbReference type="ARBA" id="ARBA00022448"/>
    </source>
</evidence>
<dbReference type="RefSeq" id="WP_097071103.1">
    <property type="nucleotide sequence ID" value="NZ_OBMT01000015.1"/>
</dbReference>
<dbReference type="CDD" id="cd06550">
    <property type="entry name" value="TM_ABC_iron-siderophores_like"/>
    <property type="match status" value="1"/>
</dbReference>
<dbReference type="AlphaFoldDB" id="A0A285T6P6"/>
<keyword evidence="4" id="KW-1003">Cell membrane</keyword>
<dbReference type="SUPFAM" id="SSF81345">
    <property type="entry name" value="ABC transporter involved in vitamin B12 uptake, BtuC"/>
    <property type="match status" value="1"/>
</dbReference>
<protein>
    <submittedName>
        <fullName evidence="9">Iron complex transport system permease protein</fullName>
    </submittedName>
</protein>
<comment type="similarity">
    <text evidence="2">Belongs to the binding-protein-dependent transport system permease family. FecCD subfamily.</text>
</comment>
<keyword evidence="5 8" id="KW-0812">Transmembrane</keyword>
<feature type="transmembrane region" description="Helical" evidence="8">
    <location>
        <begin position="118"/>
        <end position="140"/>
    </location>
</feature>
<feature type="transmembrane region" description="Helical" evidence="8">
    <location>
        <begin position="270"/>
        <end position="297"/>
    </location>
</feature>
<dbReference type="Gene3D" id="1.10.3470.10">
    <property type="entry name" value="ABC transporter involved in vitamin B12 uptake, BtuC"/>
    <property type="match status" value="1"/>
</dbReference>
<evidence type="ECO:0000256" key="4">
    <source>
        <dbReference type="ARBA" id="ARBA00022475"/>
    </source>
</evidence>
<accession>A0A285T6P6</accession>
<organism evidence="9 10">
    <name type="scientific">Rhodobacter maris</name>
    <dbReference type="NCBI Taxonomy" id="446682"/>
    <lineage>
        <taxon>Bacteria</taxon>
        <taxon>Pseudomonadati</taxon>
        <taxon>Pseudomonadota</taxon>
        <taxon>Alphaproteobacteria</taxon>
        <taxon>Rhodobacterales</taxon>
        <taxon>Rhodobacter group</taxon>
        <taxon>Rhodobacter</taxon>
    </lineage>
</organism>
<evidence type="ECO:0000256" key="6">
    <source>
        <dbReference type="ARBA" id="ARBA00022989"/>
    </source>
</evidence>
<dbReference type="Pfam" id="PF01032">
    <property type="entry name" value="FecCD"/>
    <property type="match status" value="1"/>
</dbReference>
<name>A0A285T6P6_9RHOB</name>
<dbReference type="OrthoDB" id="9811975at2"/>
<keyword evidence="10" id="KW-1185">Reference proteome</keyword>
<dbReference type="InterPro" id="IPR037294">
    <property type="entry name" value="ABC_BtuC-like"/>
</dbReference>
<evidence type="ECO:0000256" key="8">
    <source>
        <dbReference type="SAM" id="Phobius"/>
    </source>
</evidence>
<feature type="transmembrane region" description="Helical" evidence="8">
    <location>
        <begin position="309"/>
        <end position="329"/>
    </location>
</feature>
<dbReference type="EMBL" id="OBMT01000015">
    <property type="protein sequence ID" value="SOC17029.1"/>
    <property type="molecule type" value="Genomic_DNA"/>
</dbReference>
<dbReference type="GO" id="GO:0033214">
    <property type="term" value="P:siderophore-iron import into cell"/>
    <property type="evidence" value="ECO:0007669"/>
    <property type="project" value="TreeGrafter"/>
</dbReference>
<dbReference type="GO" id="GO:0005886">
    <property type="term" value="C:plasma membrane"/>
    <property type="evidence" value="ECO:0007669"/>
    <property type="project" value="UniProtKB-SubCell"/>
</dbReference>
<dbReference type="PANTHER" id="PTHR30472:SF25">
    <property type="entry name" value="ABC TRANSPORTER PERMEASE PROTEIN MJ0876-RELATED"/>
    <property type="match status" value="1"/>
</dbReference>
<evidence type="ECO:0000256" key="1">
    <source>
        <dbReference type="ARBA" id="ARBA00004651"/>
    </source>
</evidence>
<keyword evidence="6 8" id="KW-1133">Transmembrane helix</keyword>
<feature type="transmembrane region" description="Helical" evidence="8">
    <location>
        <begin position="336"/>
        <end position="357"/>
    </location>
</feature>
<feature type="transmembrane region" description="Helical" evidence="8">
    <location>
        <begin position="86"/>
        <end position="106"/>
    </location>
</feature>
<dbReference type="Proteomes" id="UP000219111">
    <property type="component" value="Unassembled WGS sequence"/>
</dbReference>
<feature type="transmembrane region" description="Helical" evidence="8">
    <location>
        <begin position="179"/>
        <end position="200"/>
    </location>
</feature>
<dbReference type="InterPro" id="IPR000522">
    <property type="entry name" value="ABC_transptr_permease_BtuC"/>
</dbReference>
<evidence type="ECO:0000313" key="10">
    <source>
        <dbReference type="Proteomes" id="UP000219111"/>
    </source>
</evidence>
<dbReference type="GO" id="GO:0022857">
    <property type="term" value="F:transmembrane transporter activity"/>
    <property type="evidence" value="ECO:0007669"/>
    <property type="project" value="InterPro"/>
</dbReference>
<evidence type="ECO:0000313" key="9">
    <source>
        <dbReference type="EMBL" id="SOC17029.1"/>
    </source>
</evidence>
<sequence>MTARPGPVSGAAPAPAPVSALERWRARAARQGAAVLIAALALAAFALLDLMTGPSGMTPGALLQAALAGPEGSERAAATIFWQIRLPQLCMGLIVGASLGLAGLLMQTILANPLASPFTLGFSAAAGFGAALAIMGGALVPLPLPGWLLTPALAFAATLAATALVWLVARLRGTAPETLVLAGIAVMFFFQSAQSLMQFMASPEVLAQIVFWLFGSLLKANWVAVSVSGTILLACLPFLVRDLWALTSLRLGETHAAALGLDVAALRRRAFLITALLTAGAVSFTGTIGFVGLIAPHVARALVGEDHRLGLPAAAIAGALILIAASVTGKALSQGAAIPVGIVTAVAGVPMLLAVILTKKGV</sequence>
<proteinExistence type="inferred from homology"/>
<feature type="transmembrane region" description="Helical" evidence="8">
    <location>
        <begin position="146"/>
        <end position="167"/>
    </location>
</feature>
<evidence type="ECO:0000256" key="2">
    <source>
        <dbReference type="ARBA" id="ARBA00007935"/>
    </source>
</evidence>
<feature type="transmembrane region" description="Helical" evidence="8">
    <location>
        <begin position="33"/>
        <end position="52"/>
    </location>
</feature>
<comment type="subcellular location">
    <subcellularLocation>
        <location evidence="1">Cell membrane</location>
        <topology evidence="1">Multi-pass membrane protein</topology>
    </subcellularLocation>
</comment>
<keyword evidence="7 8" id="KW-0472">Membrane</keyword>
<evidence type="ECO:0000256" key="5">
    <source>
        <dbReference type="ARBA" id="ARBA00022692"/>
    </source>
</evidence>
<keyword evidence="3" id="KW-0813">Transport</keyword>
<evidence type="ECO:0000256" key="7">
    <source>
        <dbReference type="ARBA" id="ARBA00023136"/>
    </source>
</evidence>
<feature type="transmembrane region" description="Helical" evidence="8">
    <location>
        <begin position="220"/>
        <end position="240"/>
    </location>
</feature>
<reference evidence="10" key="1">
    <citation type="submission" date="2017-08" db="EMBL/GenBank/DDBJ databases">
        <authorList>
            <person name="Varghese N."/>
            <person name="Submissions S."/>
        </authorList>
    </citation>
    <scope>NUCLEOTIDE SEQUENCE [LARGE SCALE GENOMIC DNA]</scope>
    <source>
        <strain evidence="10">JA276</strain>
    </source>
</reference>
<gene>
    <name evidence="9" type="ORF">SAMN05877831_11547</name>
</gene>
<dbReference type="PANTHER" id="PTHR30472">
    <property type="entry name" value="FERRIC ENTEROBACTIN TRANSPORT SYSTEM PERMEASE PROTEIN"/>
    <property type="match status" value="1"/>
</dbReference>